<evidence type="ECO:0000313" key="5">
    <source>
        <dbReference type="Proteomes" id="UP000663834"/>
    </source>
</evidence>
<evidence type="ECO:0000313" key="1">
    <source>
        <dbReference type="EMBL" id="CAF1024996.1"/>
    </source>
</evidence>
<organism evidence="2 5">
    <name type="scientific">Rotaria magnacalcarata</name>
    <dbReference type="NCBI Taxonomy" id="392030"/>
    <lineage>
        <taxon>Eukaryota</taxon>
        <taxon>Metazoa</taxon>
        <taxon>Spiralia</taxon>
        <taxon>Gnathifera</taxon>
        <taxon>Rotifera</taxon>
        <taxon>Eurotatoria</taxon>
        <taxon>Bdelloidea</taxon>
        <taxon>Philodinida</taxon>
        <taxon>Philodinidae</taxon>
        <taxon>Rotaria</taxon>
    </lineage>
</organism>
<reference evidence="2" key="1">
    <citation type="submission" date="2021-02" db="EMBL/GenBank/DDBJ databases">
        <authorList>
            <person name="Nowell W R."/>
        </authorList>
    </citation>
    <scope>NUCLEOTIDE SEQUENCE</scope>
</reference>
<dbReference type="EMBL" id="CAJNOV010000484">
    <property type="protein sequence ID" value="CAF1024996.1"/>
    <property type="molecule type" value="Genomic_DNA"/>
</dbReference>
<dbReference type="AlphaFoldDB" id="A0A815JT32"/>
<dbReference type="Proteomes" id="UP000681720">
    <property type="component" value="Unassembled WGS sequence"/>
</dbReference>
<dbReference type="Proteomes" id="UP000663855">
    <property type="component" value="Unassembled WGS sequence"/>
</dbReference>
<comment type="caution">
    <text evidence="2">The sequence shown here is derived from an EMBL/GenBank/DDBJ whole genome shotgun (WGS) entry which is preliminary data.</text>
</comment>
<dbReference type="EMBL" id="CAJOBH010001466">
    <property type="protein sequence ID" value="CAF3856319.1"/>
    <property type="molecule type" value="Genomic_DNA"/>
</dbReference>
<evidence type="ECO:0000313" key="3">
    <source>
        <dbReference type="EMBL" id="CAF3812394.1"/>
    </source>
</evidence>
<accession>A0A815JT32</accession>
<dbReference type="OrthoDB" id="10046738at2759"/>
<name>A0A815JT32_9BILA</name>
<sequence length="175" mass="20049">MTKDDLGDLTFGNKSSFNFSQLSIFNGVFQLKRARSYAEERCSTANLTSDVAYSVHRCKIIPNLIRIPTQSAHSNRVTYHPTIHFTDQAILGWWCDCFIGARFLGCCSHIASAIWFLSYQGWQTQQRHMPSDKYKNLATDSIQVSDFYDSSDDDDSQRYTLTCVNISAFDLYKHT</sequence>
<evidence type="ECO:0000313" key="4">
    <source>
        <dbReference type="EMBL" id="CAF3856319.1"/>
    </source>
</evidence>
<dbReference type="EMBL" id="CAJNOW010003517">
    <property type="protein sequence ID" value="CAF1383978.1"/>
    <property type="molecule type" value="Genomic_DNA"/>
</dbReference>
<gene>
    <name evidence="4" type="ORF">BYL167_LOCUS6139</name>
    <name evidence="1" type="ORF">CJN711_LOCUS3509</name>
    <name evidence="3" type="ORF">GIL414_LOCUS1713</name>
    <name evidence="2" type="ORF">KQP761_LOCUS8858</name>
</gene>
<protein>
    <recommendedName>
        <fullName evidence="6">SWIM-type domain-containing protein</fullName>
    </recommendedName>
</protein>
<evidence type="ECO:0000313" key="2">
    <source>
        <dbReference type="EMBL" id="CAF1383978.1"/>
    </source>
</evidence>
<proteinExistence type="predicted"/>
<dbReference type="Proteomes" id="UP000663834">
    <property type="component" value="Unassembled WGS sequence"/>
</dbReference>
<dbReference type="Proteomes" id="UP000681967">
    <property type="component" value="Unassembled WGS sequence"/>
</dbReference>
<evidence type="ECO:0008006" key="6">
    <source>
        <dbReference type="Google" id="ProtNLM"/>
    </source>
</evidence>
<dbReference type="EMBL" id="CAJOBJ010000293">
    <property type="protein sequence ID" value="CAF3812394.1"/>
    <property type="molecule type" value="Genomic_DNA"/>
</dbReference>